<comment type="caution">
    <text evidence="3">The sequence shown here is derived from an EMBL/GenBank/DDBJ whole genome shotgun (WGS) entry which is preliminary data.</text>
</comment>
<dbReference type="PANTHER" id="PTHR30508:SF1">
    <property type="entry name" value="UPF0051 PROTEIN ABCI8, CHLOROPLASTIC-RELATED"/>
    <property type="match status" value="1"/>
</dbReference>
<protein>
    <recommendedName>
        <fullName evidence="2">SUF system FeS cluster assembly SufBD core domain-containing protein</fullName>
    </recommendedName>
</protein>
<feature type="domain" description="SUF system FeS cluster assembly SufBD core" evidence="2">
    <location>
        <begin position="120"/>
        <end position="366"/>
    </location>
</feature>
<dbReference type="Pfam" id="PF01458">
    <property type="entry name" value="SUFBD_core"/>
    <property type="match status" value="1"/>
</dbReference>
<dbReference type="InterPro" id="IPR037284">
    <property type="entry name" value="SUF_FeS_clus_asmbl_SufBD_sf"/>
</dbReference>
<dbReference type="SUPFAM" id="SSF101960">
    <property type="entry name" value="Stabilizer of iron transporter SufD"/>
    <property type="match status" value="1"/>
</dbReference>
<proteinExistence type="inferred from homology"/>
<dbReference type="AlphaFoldDB" id="A0A2H0CTJ1"/>
<name>A0A2H0CTJ1_9BACT</name>
<dbReference type="Proteomes" id="UP000230638">
    <property type="component" value="Unassembled WGS sequence"/>
</dbReference>
<reference evidence="3 4" key="1">
    <citation type="submission" date="2017-09" db="EMBL/GenBank/DDBJ databases">
        <title>Depth-based differentiation of microbial function through sediment-hosted aquifers and enrichment of novel symbionts in the deep terrestrial subsurface.</title>
        <authorList>
            <person name="Probst A.J."/>
            <person name="Ladd B."/>
            <person name="Jarett J.K."/>
            <person name="Geller-Mcgrath D.E."/>
            <person name="Sieber C.M."/>
            <person name="Emerson J.B."/>
            <person name="Anantharaman K."/>
            <person name="Thomas B.C."/>
            <person name="Malmstrom R."/>
            <person name="Stieglmeier M."/>
            <person name="Klingl A."/>
            <person name="Woyke T."/>
            <person name="Ryan C.M."/>
            <person name="Banfield J.F."/>
        </authorList>
    </citation>
    <scope>NUCLEOTIDE SEQUENCE [LARGE SCALE GENOMIC DNA]</scope>
    <source>
        <strain evidence="3">CG22_combo_CG10-13_8_21_14_all_47_15</strain>
    </source>
</reference>
<dbReference type="GO" id="GO:0016226">
    <property type="term" value="P:iron-sulfur cluster assembly"/>
    <property type="evidence" value="ECO:0007669"/>
    <property type="project" value="InterPro"/>
</dbReference>
<evidence type="ECO:0000259" key="2">
    <source>
        <dbReference type="Pfam" id="PF01458"/>
    </source>
</evidence>
<gene>
    <name evidence="3" type="ORF">COW88_02725</name>
</gene>
<dbReference type="EMBL" id="PCTL01000027">
    <property type="protein sequence ID" value="PIP73176.1"/>
    <property type="molecule type" value="Genomic_DNA"/>
</dbReference>
<evidence type="ECO:0000256" key="1">
    <source>
        <dbReference type="ARBA" id="ARBA00043967"/>
    </source>
</evidence>
<evidence type="ECO:0000313" key="4">
    <source>
        <dbReference type="Proteomes" id="UP000230638"/>
    </source>
</evidence>
<dbReference type="PANTHER" id="PTHR30508">
    <property type="entry name" value="FES CLUSTER ASSEMBLY PROTEIN SUF"/>
    <property type="match status" value="1"/>
</dbReference>
<sequence>MSILETWQADILQRGRCLPRDVFMYGIGIATEFPKLFAAREVFHGVQPENKTETEGDVTVLPLAGALSEGRHTGLCDILMKESGEALTANYYFAESFARAKGGLFIDARSGTTRVRIATTAKDGASDSIIIVARRGAKVFVSEEITGDSSVGFTSADETFGRTVFLFAEDGSVLTHSVLYKELARARWFYNRIAYAGVDAVVNCVEKEAVNDRNDADDESDNTQSSMLKSDTRGIVLGHGGSIGIIGLISSGGLNHRDSYHGVLHKASGSTSRIRAFGEARGASRIIYRGGIVVPPHISGVSASQRGNFFLHGAKAEIDAIPALEIEHPDTHTEHALSISSFTEYELLYPRLRGLSEKTAAKLALAGRYAGFLDESTRGMSDMHDIRLFFKKARGGIEEA</sequence>
<dbReference type="InterPro" id="IPR000825">
    <property type="entry name" value="SUF_FeS_clus_asmbl_SufBD_core"/>
</dbReference>
<evidence type="ECO:0000313" key="3">
    <source>
        <dbReference type="EMBL" id="PIP73176.1"/>
    </source>
</evidence>
<accession>A0A2H0CTJ1</accession>
<dbReference type="InterPro" id="IPR055346">
    <property type="entry name" value="Fe-S_cluster_assembly_SufBD"/>
</dbReference>
<organism evidence="3 4">
    <name type="scientific">Candidatus Lloydbacteria bacterium CG22_combo_CG10-13_8_21_14_all_47_15</name>
    <dbReference type="NCBI Taxonomy" id="1974635"/>
    <lineage>
        <taxon>Bacteria</taxon>
        <taxon>Candidatus Lloydiibacteriota</taxon>
    </lineage>
</organism>
<comment type="similarity">
    <text evidence="1">Belongs to the iron-sulfur cluster assembly SufBD family.</text>
</comment>